<evidence type="ECO:0000256" key="3">
    <source>
        <dbReference type="ARBA" id="ARBA00022989"/>
    </source>
</evidence>
<keyword evidence="4 6" id="KW-0472">Membrane</keyword>
<keyword evidence="3 6" id="KW-1133">Transmembrane helix</keyword>
<organism evidence="7 8">
    <name type="scientific">Caenorhabditis angaria</name>
    <dbReference type="NCBI Taxonomy" id="860376"/>
    <lineage>
        <taxon>Eukaryota</taxon>
        <taxon>Metazoa</taxon>
        <taxon>Ecdysozoa</taxon>
        <taxon>Nematoda</taxon>
        <taxon>Chromadorea</taxon>
        <taxon>Rhabditida</taxon>
        <taxon>Rhabditina</taxon>
        <taxon>Rhabditomorpha</taxon>
        <taxon>Rhabditoidea</taxon>
        <taxon>Rhabditidae</taxon>
        <taxon>Peloderinae</taxon>
        <taxon>Caenorhabditis</taxon>
    </lineage>
</organism>
<feature type="region of interest" description="Disordered" evidence="5">
    <location>
        <begin position="497"/>
        <end position="549"/>
    </location>
</feature>
<reference evidence="7" key="1">
    <citation type="submission" date="2022-11" db="EMBL/GenBank/DDBJ databases">
        <authorList>
            <person name="Kikuchi T."/>
        </authorList>
    </citation>
    <scope>NUCLEOTIDE SEQUENCE</scope>
    <source>
        <strain evidence="7">PS1010</strain>
    </source>
</reference>
<dbReference type="GO" id="GO:0012505">
    <property type="term" value="C:endomembrane system"/>
    <property type="evidence" value="ECO:0007669"/>
    <property type="project" value="UniProtKB-SubCell"/>
</dbReference>
<keyword evidence="8" id="KW-1185">Reference proteome</keyword>
<evidence type="ECO:0000313" key="8">
    <source>
        <dbReference type="Proteomes" id="UP001152747"/>
    </source>
</evidence>
<evidence type="ECO:0000256" key="4">
    <source>
        <dbReference type="ARBA" id="ARBA00023136"/>
    </source>
</evidence>
<evidence type="ECO:0008006" key="9">
    <source>
        <dbReference type="Google" id="ProtNLM"/>
    </source>
</evidence>
<feature type="transmembrane region" description="Helical" evidence="6">
    <location>
        <begin position="363"/>
        <end position="381"/>
    </location>
</feature>
<dbReference type="GO" id="GO:0005765">
    <property type="term" value="C:lysosomal membrane"/>
    <property type="evidence" value="ECO:0007669"/>
    <property type="project" value="TreeGrafter"/>
</dbReference>
<dbReference type="PANTHER" id="PTHR12479:SF16">
    <property type="entry name" value="CONSERVED PLASMA MEMBRANE PROTEIN"/>
    <property type="match status" value="1"/>
</dbReference>
<comment type="caution">
    <text evidence="7">The sequence shown here is derived from an EMBL/GenBank/DDBJ whole genome shotgun (WGS) entry which is preliminary data.</text>
</comment>
<keyword evidence="2 6" id="KW-0812">Transmembrane</keyword>
<sequence>MQTTNNQQSNEWNNQIIPPPPLTPTFDGEVHFLGPDTVKYISPPRKPQFPSHFAPHGYQVHPFQQFYPQQFAYPPPQPPQPQQMMFMPQGMMMQPVPQMVQPVPQMIAQPTIQQVVPQVVTAPTQAPAEQMQSQPVTQPQAATQNINVVVNSSPTGTLPGGLTGTLPGSIGGGGASTLLCPKCRCGIITRKDDKKRRRQIFCLTIFCFPCTFGLLLCCLRCNHVDTCGACGKKYGHRGKKAENMKVNAVTLNDTMSSNMIMTMIGRKKSATRTTWSKVSRHFSQSEGGNTYIVSDYEFESDLENVFDPNHQRYLCCCGHAHSITGMKIIGGMLCITVLFELWKLVVTVLSIGVLPNVDVNDPAIRFVIGVFLAGSVVWAMYKERAELLVPYLLLQGVAIAIILVFFVSFIYIVLFGDIKSGATVLRSYGFPVKSKDGSGYINYAAWLSVGSVAIILVLQIWLVCITVACWRFFRDKRNMVAMIFPNRGILYEIGDDDDDEEEENPMKIRTSMSATDFEEFKKREKEKSKKKSKKKEKARTRSFSATSEV</sequence>
<protein>
    <recommendedName>
        <fullName evidence="9">LITAF domain-containing protein</fullName>
    </recommendedName>
</protein>
<dbReference type="Proteomes" id="UP001152747">
    <property type="component" value="Unassembled WGS sequence"/>
</dbReference>
<feature type="compositionally biased region" description="Basic and acidic residues" evidence="5">
    <location>
        <begin position="518"/>
        <end position="527"/>
    </location>
</feature>
<gene>
    <name evidence="7" type="ORF">CAMP_LOCUS761</name>
</gene>
<evidence type="ECO:0000256" key="5">
    <source>
        <dbReference type="SAM" id="MobiDB-lite"/>
    </source>
</evidence>
<evidence type="ECO:0000256" key="2">
    <source>
        <dbReference type="ARBA" id="ARBA00022692"/>
    </source>
</evidence>
<dbReference type="EMBL" id="CANHGI010000001">
    <property type="protein sequence ID" value="CAI5438124.1"/>
    <property type="molecule type" value="Genomic_DNA"/>
</dbReference>
<dbReference type="PANTHER" id="PTHR12479">
    <property type="entry name" value="LYSOSOMAL-ASSOCIATED TRANSMEMBRANE PROTEIN"/>
    <property type="match status" value="1"/>
</dbReference>
<evidence type="ECO:0000256" key="1">
    <source>
        <dbReference type="ARBA" id="ARBA00004127"/>
    </source>
</evidence>
<comment type="subcellular location">
    <subcellularLocation>
        <location evidence="1">Endomembrane system</location>
        <topology evidence="1">Multi-pass membrane protein</topology>
    </subcellularLocation>
</comment>
<dbReference type="InterPro" id="IPR051115">
    <property type="entry name" value="LAPTM_transporter"/>
</dbReference>
<feature type="transmembrane region" description="Helical" evidence="6">
    <location>
        <begin position="388"/>
        <end position="414"/>
    </location>
</feature>
<dbReference type="AlphaFoldDB" id="A0A9P1MSJ3"/>
<dbReference type="OrthoDB" id="5782207at2759"/>
<proteinExistence type="predicted"/>
<feature type="transmembrane region" description="Helical" evidence="6">
    <location>
        <begin position="443"/>
        <end position="473"/>
    </location>
</feature>
<name>A0A9P1MSJ3_9PELO</name>
<evidence type="ECO:0000313" key="7">
    <source>
        <dbReference type="EMBL" id="CAI5438124.1"/>
    </source>
</evidence>
<feature type="compositionally biased region" description="Basic residues" evidence="5">
    <location>
        <begin position="528"/>
        <end position="540"/>
    </location>
</feature>
<feature type="transmembrane region" description="Helical" evidence="6">
    <location>
        <begin position="328"/>
        <end position="351"/>
    </location>
</feature>
<accession>A0A9P1MSJ3</accession>
<evidence type="ECO:0000256" key="6">
    <source>
        <dbReference type="SAM" id="Phobius"/>
    </source>
</evidence>